<accession>A0A9W9Y958</accession>
<organism evidence="2 3">
    <name type="scientific">Desmophyllum pertusum</name>
    <dbReference type="NCBI Taxonomy" id="174260"/>
    <lineage>
        <taxon>Eukaryota</taxon>
        <taxon>Metazoa</taxon>
        <taxon>Cnidaria</taxon>
        <taxon>Anthozoa</taxon>
        <taxon>Hexacorallia</taxon>
        <taxon>Scleractinia</taxon>
        <taxon>Caryophylliina</taxon>
        <taxon>Caryophylliidae</taxon>
        <taxon>Desmophyllum</taxon>
    </lineage>
</organism>
<dbReference type="Pfam" id="PF01425">
    <property type="entry name" value="Amidase"/>
    <property type="match status" value="1"/>
</dbReference>
<dbReference type="InterPro" id="IPR036928">
    <property type="entry name" value="AS_sf"/>
</dbReference>
<dbReference type="PANTHER" id="PTHR11895">
    <property type="entry name" value="TRANSAMIDASE"/>
    <property type="match status" value="1"/>
</dbReference>
<feature type="domain" description="Amidase" evidence="1">
    <location>
        <begin position="1"/>
        <end position="74"/>
    </location>
</feature>
<evidence type="ECO:0000259" key="1">
    <source>
        <dbReference type="Pfam" id="PF01425"/>
    </source>
</evidence>
<dbReference type="OrthoDB" id="421993at2759"/>
<proteinExistence type="predicted"/>
<dbReference type="EMBL" id="MU827829">
    <property type="protein sequence ID" value="KAJ7321200.1"/>
    <property type="molecule type" value="Genomic_DNA"/>
</dbReference>
<dbReference type="Proteomes" id="UP001163046">
    <property type="component" value="Unassembled WGS sequence"/>
</dbReference>
<gene>
    <name evidence="2" type="ORF">OS493_035177</name>
</gene>
<name>A0A9W9Y958_9CNID</name>
<reference evidence="2" key="1">
    <citation type="submission" date="2023-01" db="EMBL/GenBank/DDBJ databases">
        <title>Genome assembly of the deep-sea coral Lophelia pertusa.</title>
        <authorList>
            <person name="Herrera S."/>
            <person name="Cordes E."/>
        </authorList>
    </citation>
    <scope>NUCLEOTIDE SEQUENCE</scope>
    <source>
        <strain evidence="2">USNM1676648</strain>
        <tissue evidence="2">Polyp</tissue>
    </source>
</reference>
<dbReference type="Gene3D" id="3.90.1300.10">
    <property type="entry name" value="Amidase signature (AS) domain"/>
    <property type="match status" value="2"/>
</dbReference>
<dbReference type="GO" id="GO:0003824">
    <property type="term" value="F:catalytic activity"/>
    <property type="evidence" value="ECO:0007669"/>
    <property type="project" value="InterPro"/>
</dbReference>
<dbReference type="InterPro" id="IPR000120">
    <property type="entry name" value="Amidase"/>
</dbReference>
<evidence type="ECO:0000313" key="3">
    <source>
        <dbReference type="Proteomes" id="UP001163046"/>
    </source>
</evidence>
<dbReference type="AlphaFoldDB" id="A0A9W9Y958"/>
<sequence>MAVGGDQGGSIRNPSGRCGIVGLKPTFGLVPYTGAFPMEFSLDCVGPMARTVHDAALLLEVMAGSDDGLDYRQPQGLQAESGYQVTGLQKAFAQGLKTRANDLSVDMKIAAIKGKYLQDNYHDEFYAKASNLVWKLRRVFDEALAKVDVLIMPTTPKKARPLPPAKMTVKSNAQKERA</sequence>
<comment type="caution">
    <text evidence="2">The sequence shown here is derived from an EMBL/GenBank/DDBJ whole genome shotgun (WGS) entry which is preliminary data.</text>
</comment>
<keyword evidence="3" id="KW-1185">Reference proteome</keyword>
<dbReference type="SUPFAM" id="SSF75304">
    <property type="entry name" value="Amidase signature (AS) enzymes"/>
    <property type="match status" value="1"/>
</dbReference>
<evidence type="ECO:0000313" key="2">
    <source>
        <dbReference type="EMBL" id="KAJ7321200.1"/>
    </source>
</evidence>
<protein>
    <recommendedName>
        <fullName evidence="1">Amidase domain-containing protein</fullName>
    </recommendedName>
</protein>
<dbReference type="InterPro" id="IPR023631">
    <property type="entry name" value="Amidase_dom"/>
</dbReference>
<dbReference type="PANTHER" id="PTHR11895:SF170">
    <property type="entry name" value="AMIDASE"/>
    <property type="match status" value="1"/>
</dbReference>